<dbReference type="Proteomes" id="UP000230423">
    <property type="component" value="Unassembled WGS sequence"/>
</dbReference>
<feature type="non-terminal residue" evidence="2">
    <location>
        <position position="1"/>
    </location>
</feature>
<dbReference type="AlphaFoldDB" id="A0A2G9THM3"/>
<organism evidence="2 3">
    <name type="scientific">Teladorsagia circumcincta</name>
    <name type="common">Brown stomach worm</name>
    <name type="synonym">Ostertagia circumcincta</name>
    <dbReference type="NCBI Taxonomy" id="45464"/>
    <lineage>
        <taxon>Eukaryota</taxon>
        <taxon>Metazoa</taxon>
        <taxon>Ecdysozoa</taxon>
        <taxon>Nematoda</taxon>
        <taxon>Chromadorea</taxon>
        <taxon>Rhabditida</taxon>
        <taxon>Rhabditina</taxon>
        <taxon>Rhabditomorpha</taxon>
        <taxon>Strongyloidea</taxon>
        <taxon>Trichostrongylidae</taxon>
        <taxon>Teladorsagia</taxon>
    </lineage>
</organism>
<feature type="non-terminal residue" evidence="2">
    <location>
        <position position="74"/>
    </location>
</feature>
<feature type="domain" description="START" evidence="1">
    <location>
        <begin position="3"/>
        <end position="40"/>
    </location>
</feature>
<evidence type="ECO:0000313" key="2">
    <source>
        <dbReference type="EMBL" id="PIO56850.1"/>
    </source>
</evidence>
<protein>
    <recommendedName>
        <fullName evidence="1">START domain-containing protein</fullName>
    </recommendedName>
</protein>
<keyword evidence="3" id="KW-1185">Reference proteome</keyword>
<name>A0A2G9THM3_TELCI</name>
<dbReference type="Gene3D" id="3.30.530.20">
    <property type="match status" value="1"/>
</dbReference>
<dbReference type="SUPFAM" id="SSF55961">
    <property type="entry name" value="Bet v1-like"/>
    <property type="match status" value="1"/>
</dbReference>
<proteinExistence type="predicted"/>
<gene>
    <name evidence="2" type="ORF">TELCIR_21749</name>
</gene>
<sequence length="74" mass="8531">AAMPPVRGRDFVMQRSWLDTGDEKMICGHSVCHQDYPPVKGSSEERLYYLRILFDQTVMMRAAKSLISVTRILK</sequence>
<evidence type="ECO:0000313" key="3">
    <source>
        <dbReference type="Proteomes" id="UP000230423"/>
    </source>
</evidence>
<dbReference type="GO" id="GO:0008289">
    <property type="term" value="F:lipid binding"/>
    <property type="evidence" value="ECO:0007669"/>
    <property type="project" value="InterPro"/>
</dbReference>
<dbReference type="InterPro" id="IPR002913">
    <property type="entry name" value="START_lipid-bd_dom"/>
</dbReference>
<reference evidence="2 3" key="1">
    <citation type="submission" date="2015-09" db="EMBL/GenBank/DDBJ databases">
        <title>Draft genome of the parasitic nematode Teladorsagia circumcincta isolate WARC Sus (inbred).</title>
        <authorList>
            <person name="Mitreva M."/>
        </authorList>
    </citation>
    <scope>NUCLEOTIDE SEQUENCE [LARGE SCALE GENOMIC DNA]</scope>
    <source>
        <strain evidence="2 3">S</strain>
    </source>
</reference>
<accession>A0A2G9THM3</accession>
<dbReference type="Pfam" id="PF01852">
    <property type="entry name" value="START"/>
    <property type="match status" value="1"/>
</dbReference>
<dbReference type="OrthoDB" id="5403181at2759"/>
<dbReference type="InterPro" id="IPR023393">
    <property type="entry name" value="START-like_dom_sf"/>
</dbReference>
<dbReference type="EMBL" id="KZ372353">
    <property type="protein sequence ID" value="PIO56850.1"/>
    <property type="molecule type" value="Genomic_DNA"/>
</dbReference>
<evidence type="ECO:0000259" key="1">
    <source>
        <dbReference type="Pfam" id="PF01852"/>
    </source>
</evidence>